<dbReference type="EMBL" id="BMAW01121097">
    <property type="protein sequence ID" value="GFT92601.1"/>
    <property type="molecule type" value="Genomic_DNA"/>
</dbReference>
<reference evidence="2" key="1">
    <citation type="submission" date="2020-08" db="EMBL/GenBank/DDBJ databases">
        <title>Multicomponent nature underlies the extraordinary mechanical properties of spider dragline silk.</title>
        <authorList>
            <person name="Kono N."/>
            <person name="Nakamura H."/>
            <person name="Mori M."/>
            <person name="Yoshida Y."/>
            <person name="Ohtoshi R."/>
            <person name="Malay A.D."/>
            <person name="Moran D.A.P."/>
            <person name="Tomita M."/>
            <person name="Numata K."/>
            <person name="Arakawa K."/>
        </authorList>
    </citation>
    <scope>NUCLEOTIDE SEQUENCE</scope>
</reference>
<dbReference type="OrthoDB" id="5395350at2759"/>
<dbReference type="Pfam" id="PF15663">
    <property type="entry name" value="zf-CCCH_3"/>
    <property type="match status" value="1"/>
</dbReference>
<dbReference type="AlphaFoldDB" id="A0A8X6U9P5"/>
<proteinExistence type="predicted"/>
<dbReference type="Proteomes" id="UP000887013">
    <property type="component" value="Unassembled WGS sequence"/>
</dbReference>
<feature type="domain" description="Zinc-finger CCCH" evidence="1">
    <location>
        <begin position="7"/>
        <end position="59"/>
    </location>
</feature>
<evidence type="ECO:0000313" key="3">
    <source>
        <dbReference type="Proteomes" id="UP000887013"/>
    </source>
</evidence>
<sequence length="117" mass="14098">MDKQNSLIDCYFFFKKSFAKGDECPFRHCGQGHCLQVVCSFWKKAVCFRNYCRFRYPKIMLYKLQELLRLKMHPAFCFLSQNQKIIFFYYIRICPQLQFMNQPGKTMFDNINGENAV</sequence>
<name>A0A8X6U9P5_NEPPI</name>
<organism evidence="2 3">
    <name type="scientific">Nephila pilipes</name>
    <name type="common">Giant wood spider</name>
    <name type="synonym">Nephila maculata</name>
    <dbReference type="NCBI Taxonomy" id="299642"/>
    <lineage>
        <taxon>Eukaryota</taxon>
        <taxon>Metazoa</taxon>
        <taxon>Ecdysozoa</taxon>
        <taxon>Arthropoda</taxon>
        <taxon>Chelicerata</taxon>
        <taxon>Arachnida</taxon>
        <taxon>Araneae</taxon>
        <taxon>Araneomorphae</taxon>
        <taxon>Entelegynae</taxon>
        <taxon>Araneoidea</taxon>
        <taxon>Nephilidae</taxon>
        <taxon>Nephila</taxon>
    </lineage>
</organism>
<gene>
    <name evidence="2" type="ORF">NPIL_348731</name>
</gene>
<evidence type="ECO:0000259" key="1">
    <source>
        <dbReference type="Pfam" id="PF15663"/>
    </source>
</evidence>
<evidence type="ECO:0000313" key="2">
    <source>
        <dbReference type="EMBL" id="GFT92601.1"/>
    </source>
</evidence>
<protein>
    <recommendedName>
        <fullName evidence="1">Zinc-finger CCCH domain-containing protein</fullName>
    </recommendedName>
</protein>
<keyword evidence="3" id="KW-1185">Reference proteome</keyword>
<dbReference type="InterPro" id="IPR041686">
    <property type="entry name" value="Znf-CCCH_3"/>
</dbReference>
<accession>A0A8X6U9P5</accession>
<comment type="caution">
    <text evidence="2">The sequence shown here is derived from an EMBL/GenBank/DDBJ whole genome shotgun (WGS) entry which is preliminary data.</text>
</comment>